<dbReference type="FunFam" id="1.10.10.60:FF:000141">
    <property type="entry name" value="TetR family transcriptional regulator"/>
    <property type="match status" value="1"/>
</dbReference>
<accession>A0A7W7REJ1</accession>
<dbReference type="Pfam" id="PF00440">
    <property type="entry name" value="TetR_N"/>
    <property type="match status" value="1"/>
</dbReference>
<keyword evidence="1" id="KW-0805">Transcription regulation</keyword>
<dbReference type="PANTHER" id="PTHR30055">
    <property type="entry name" value="HTH-TYPE TRANSCRIPTIONAL REGULATOR RUTR"/>
    <property type="match status" value="1"/>
</dbReference>
<dbReference type="AlphaFoldDB" id="A0A7W7REJ1"/>
<dbReference type="GO" id="GO:0045892">
    <property type="term" value="P:negative regulation of DNA-templated transcription"/>
    <property type="evidence" value="ECO:0007669"/>
    <property type="project" value="UniProtKB-ARBA"/>
</dbReference>
<evidence type="ECO:0000256" key="3">
    <source>
        <dbReference type="ARBA" id="ARBA00023163"/>
    </source>
</evidence>
<gene>
    <name evidence="6" type="ORF">F4561_001367</name>
</gene>
<keyword evidence="7" id="KW-1185">Reference proteome</keyword>
<dbReference type="Pfam" id="PF14246">
    <property type="entry name" value="TetR_C_7"/>
    <property type="match status" value="1"/>
</dbReference>
<evidence type="ECO:0000256" key="4">
    <source>
        <dbReference type="PROSITE-ProRule" id="PRU00335"/>
    </source>
</evidence>
<dbReference type="EMBL" id="JACHJT010000001">
    <property type="protein sequence ID" value="MBB4930547.1"/>
    <property type="molecule type" value="Genomic_DNA"/>
</dbReference>
<dbReference type="InterPro" id="IPR009057">
    <property type="entry name" value="Homeodomain-like_sf"/>
</dbReference>
<dbReference type="GO" id="GO:0000976">
    <property type="term" value="F:transcription cis-regulatory region binding"/>
    <property type="evidence" value="ECO:0007669"/>
    <property type="project" value="TreeGrafter"/>
</dbReference>
<proteinExistence type="predicted"/>
<sequence length="219" mass="23740">MTWHEGAPAQAHGGLPDKRRAILAGARTVFAHGGYTRASVETIAAEAGVSTRTIYNHFHGKLPLFQAVITESTAEVADAQVALIDTHLREVTDLEADLIELGQALATPMTGHAKHFAEHFALVRHLLADTEHLPQDTIDAWRKAGPERVIAALAGHLQRLVDRGLLHIPDPHQAAAQFIMLLVHGVAPFHHGLGITREADIHEIVTSGVRTFLHGYLPA</sequence>
<feature type="domain" description="HTH tetR-type" evidence="5">
    <location>
        <begin position="16"/>
        <end position="76"/>
    </location>
</feature>
<reference evidence="6 7" key="1">
    <citation type="submission" date="2020-08" db="EMBL/GenBank/DDBJ databases">
        <title>Sequencing the genomes of 1000 actinobacteria strains.</title>
        <authorList>
            <person name="Klenk H.-P."/>
        </authorList>
    </citation>
    <scope>NUCLEOTIDE SEQUENCE [LARGE SCALE GENOMIC DNA]</scope>
    <source>
        <strain evidence="6 7">DSM 102030</strain>
    </source>
</reference>
<evidence type="ECO:0000313" key="6">
    <source>
        <dbReference type="EMBL" id="MBB4930547.1"/>
    </source>
</evidence>
<dbReference type="PANTHER" id="PTHR30055:SF146">
    <property type="entry name" value="HTH-TYPE TRANSCRIPTIONAL DUAL REGULATOR CECR"/>
    <property type="match status" value="1"/>
</dbReference>
<feature type="DNA-binding region" description="H-T-H motif" evidence="4">
    <location>
        <begin position="39"/>
        <end position="58"/>
    </location>
</feature>
<protein>
    <submittedName>
        <fullName evidence="6">AcrR family transcriptional regulator</fullName>
    </submittedName>
</protein>
<dbReference type="Proteomes" id="UP000523007">
    <property type="component" value="Unassembled WGS sequence"/>
</dbReference>
<dbReference type="InterPro" id="IPR023772">
    <property type="entry name" value="DNA-bd_HTH_TetR-type_CS"/>
</dbReference>
<organism evidence="6 7">
    <name type="scientific">Lipingzhangella halophila</name>
    <dbReference type="NCBI Taxonomy" id="1783352"/>
    <lineage>
        <taxon>Bacteria</taxon>
        <taxon>Bacillati</taxon>
        <taxon>Actinomycetota</taxon>
        <taxon>Actinomycetes</taxon>
        <taxon>Streptosporangiales</taxon>
        <taxon>Nocardiopsidaceae</taxon>
        <taxon>Lipingzhangella</taxon>
    </lineage>
</organism>
<dbReference type="SUPFAM" id="SSF46689">
    <property type="entry name" value="Homeodomain-like"/>
    <property type="match status" value="1"/>
</dbReference>
<evidence type="ECO:0000313" key="7">
    <source>
        <dbReference type="Proteomes" id="UP000523007"/>
    </source>
</evidence>
<dbReference type="InterPro" id="IPR001647">
    <property type="entry name" value="HTH_TetR"/>
</dbReference>
<dbReference type="PROSITE" id="PS01081">
    <property type="entry name" value="HTH_TETR_1"/>
    <property type="match status" value="1"/>
</dbReference>
<keyword evidence="2 4" id="KW-0238">DNA-binding</keyword>
<dbReference type="PRINTS" id="PR00455">
    <property type="entry name" value="HTHTETR"/>
</dbReference>
<evidence type="ECO:0000256" key="2">
    <source>
        <dbReference type="ARBA" id="ARBA00023125"/>
    </source>
</evidence>
<keyword evidence="3" id="KW-0804">Transcription</keyword>
<dbReference type="InterPro" id="IPR050109">
    <property type="entry name" value="HTH-type_TetR-like_transc_reg"/>
</dbReference>
<name>A0A7W7REJ1_9ACTN</name>
<dbReference type="InterPro" id="IPR039536">
    <property type="entry name" value="TetR_C_Proteobacteria"/>
</dbReference>
<dbReference type="PROSITE" id="PS50977">
    <property type="entry name" value="HTH_TETR_2"/>
    <property type="match status" value="1"/>
</dbReference>
<dbReference type="RefSeq" id="WP_184575830.1">
    <property type="nucleotide sequence ID" value="NZ_JACHJT010000001.1"/>
</dbReference>
<evidence type="ECO:0000256" key="1">
    <source>
        <dbReference type="ARBA" id="ARBA00023015"/>
    </source>
</evidence>
<comment type="caution">
    <text evidence="6">The sequence shown here is derived from an EMBL/GenBank/DDBJ whole genome shotgun (WGS) entry which is preliminary data.</text>
</comment>
<evidence type="ECO:0000259" key="5">
    <source>
        <dbReference type="PROSITE" id="PS50977"/>
    </source>
</evidence>
<dbReference type="Gene3D" id="1.10.357.10">
    <property type="entry name" value="Tetracycline Repressor, domain 2"/>
    <property type="match status" value="1"/>
</dbReference>
<dbReference type="GO" id="GO:0003700">
    <property type="term" value="F:DNA-binding transcription factor activity"/>
    <property type="evidence" value="ECO:0007669"/>
    <property type="project" value="TreeGrafter"/>
</dbReference>